<keyword evidence="2" id="KW-0449">Lipoprotein</keyword>
<organism evidence="2 3">
    <name type="scientific">Mycoplasmopsis bovis CQ-W70</name>
    <dbReference type="NCBI Taxonomy" id="1316930"/>
    <lineage>
        <taxon>Bacteria</taxon>
        <taxon>Bacillati</taxon>
        <taxon>Mycoplasmatota</taxon>
        <taxon>Mycoplasmoidales</taxon>
        <taxon>Metamycoplasmataceae</taxon>
        <taxon>Mycoplasmopsis</taxon>
    </lineage>
</organism>
<sequence>MISASCEFGNGNGNGNSNGFDKKQLSLIDNETKQVVEGVKWYQKTSYSEDLVFDANQDNEKHI</sequence>
<evidence type="ECO:0000313" key="3">
    <source>
        <dbReference type="Proteomes" id="UP000027182"/>
    </source>
</evidence>
<reference evidence="2 3" key="1">
    <citation type="submission" date="2013-04" db="EMBL/GenBank/DDBJ databases">
        <authorList>
            <person name="Lin L."/>
            <person name="Zeng Z."/>
            <person name="Xie J."/>
            <person name="Luo L."/>
            <person name="Yang Z."/>
            <person name="Liang W."/>
            <person name="Lin H."/>
            <person name="Dong C."/>
            <person name="Sun Y."/>
        </authorList>
    </citation>
    <scope>NUCLEOTIDE SEQUENCE [LARGE SCALE GENOMIC DNA]</scope>
    <source>
        <strain evidence="2 3">CQ-W70</strain>
    </source>
</reference>
<accession>A0A059Y3X9</accession>
<dbReference type="Proteomes" id="UP000027182">
    <property type="component" value="Chromosome"/>
</dbReference>
<proteinExistence type="predicted"/>
<evidence type="ECO:0000313" key="2">
    <source>
        <dbReference type="EMBL" id="AIA33918.1"/>
    </source>
</evidence>
<evidence type="ECO:0000256" key="1">
    <source>
        <dbReference type="SAM" id="MobiDB-lite"/>
    </source>
</evidence>
<dbReference type="HOGENOM" id="CLU_2881006_0_0_14"/>
<dbReference type="EMBL" id="CP005933">
    <property type="protein sequence ID" value="AIA33918.1"/>
    <property type="molecule type" value="Genomic_DNA"/>
</dbReference>
<gene>
    <name evidence="2" type="ORF">K668_01680</name>
</gene>
<dbReference type="PATRIC" id="fig|1316930.3.peg.347"/>
<dbReference type="AlphaFoldDB" id="A0A059Y3X9"/>
<feature type="region of interest" description="Disordered" evidence="1">
    <location>
        <begin position="1"/>
        <end position="22"/>
    </location>
</feature>
<name>A0A059Y3X9_MYCBV</name>
<dbReference type="KEGG" id="mbq:K668_01680"/>
<protein>
    <submittedName>
        <fullName evidence="2">Lipoprotein</fullName>
    </submittedName>
</protein>